<dbReference type="RefSeq" id="XP_020063747.1">
    <property type="nucleotide sequence ID" value="XM_020207999.1"/>
</dbReference>
<dbReference type="AlphaFoldDB" id="A0A1E4SGN5"/>
<evidence type="ECO:0000313" key="2">
    <source>
        <dbReference type="Proteomes" id="UP000094285"/>
    </source>
</evidence>
<accession>A0A1E4SGN5</accession>
<organism evidence="1 2">
    <name type="scientific">Suhomyces tanzawaensis NRRL Y-17324</name>
    <dbReference type="NCBI Taxonomy" id="984487"/>
    <lineage>
        <taxon>Eukaryota</taxon>
        <taxon>Fungi</taxon>
        <taxon>Dikarya</taxon>
        <taxon>Ascomycota</taxon>
        <taxon>Saccharomycotina</taxon>
        <taxon>Pichiomycetes</taxon>
        <taxon>Debaryomycetaceae</taxon>
        <taxon>Suhomyces</taxon>
    </lineage>
</organism>
<proteinExistence type="predicted"/>
<reference evidence="2" key="1">
    <citation type="submission" date="2016-05" db="EMBL/GenBank/DDBJ databases">
        <title>Comparative genomics of biotechnologically important yeasts.</title>
        <authorList>
            <consortium name="DOE Joint Genome Institute"/>
            <person name="Riley R."/>
            <person name="Haridas S."/>
            <person name="Wolfe K.H."/>
            <person name="Lopes M.R."/>
            <person name="Hittinger C.T."/>
            <person name="Goker M."/>
            <person name="Salamov A."/>
            <person name="Wisecaver J."/>
            <person name="Long T.M."/>
            <person name="Aerts A.L."/>
            <person name="Barry K."/>
            <person name="Choi C."/>
            <person name="Clum A."/>
            <person name="Coughlan A.Y."/>
            <person name="Deshpande S."/>
            <person name="Douglass A.P."/>
            <person name="Hanson S.J."/>
            <person name="Klenk H.-P."/>
            <person name="Labutti K."/>
            <person name="Lapidus A."/>
            <person name="Lindquist E."/>
            <person name="Lipzen A."/>
            <person name="Meier-Kolthoff J.P."/>
            <person name="Ohm R.A."/>
            <person name="Otillar R.P."/>
            <person name="Pangilinan J."/>
            <person name="Peng Y."/>
            <person name="Rokas A."/>
            <person name="Rosa C.A."/>
            <person name="Scheuner C."/>
            <person name="Sibirny A.A."/>
            <person name="Slot J.C."/>
            <person name="Stielow J.B."/>
            <person name="Sun H."/>
            <person name="Kurtzman C.P."/>
            <person name="Blackwell M."/>
            <person name="Grigoriev I.V."/>
            <person name="Jeffries T.W."/>
        </authorList>
    </citation>
    <scope>NUCLEOTIDE SEQUENCE [LARGE SCALE GENOMIC DNA]</scope>
    <source>
        <strain evidence="2">NRRL Y-17324</strain>
    </source>
</reference>
<dbReference type="GeneID" id="30982136"/>
<sequence>MKKELFAERKMLPYIYPRESEPPSGNTAKSSRYGAHASEIRKNLHAVTKLPKLSATGRLIGASLLVNEKISTRTREREGDRCTRCLGRRCRRSGARLGRGSGTWGGSRAVLVDYSAGWGAGGSPVVVPAIVS</sequence>
<dbReference type="EMBL" id="KV453913">
    <property type="protein sequence ID" value="ODV78625.1"/>
    <property type="molecule type" value="Genomic_DNA"/>
</dbReference>
<dbReference type="Proteomes" id="UP000094285">
    <property type="component" value="Unassembled WGS sequence"/>
</dbReference>
<name>A0A1E4SGN5_9ASCO</name>
<gene>
    <name evidence="1" type="ORF">CANTADRAFT_271155</name>
</gene>
<evidence type="ECO:0000313" key="1">
    <source>
        <dbReference type="EMBL" id="ODV78625.1"/>
    </source>
</evidence>
<keyword evidence="2" id="KW-1185">Reference proteome</keyword>
<protein>
    <submittedName>
        <fullName evidence="1">Uncharacterized protein</fullName>
    </submittedName>
</protein>